<dbReference type="GO" id="GO:0005634">
    <property type="term" value="C:nucleus"/>
    <property type="evidence" value="ECO:0007669"/>
    <property type="project" value="TreeGrafter"/>
</dbReference>
<feature type="domain" description="FHA" evidence="2">
    <location>
        <begin position="25"/>
        <end position="85"/>
    </location>
</feature>
<dbReference type="EMBL" id="HBEM01035260">
    <property type="protein sequence ID" value="CAD8465163.1"/>
    <property type="molecule type" value="Transcribed_RNA"/>
</dbReference>
<accession>A0A7S0H4H5</accession>
<reference evidence="3" key="1">
    <citation type="submission" date="2021-01" db="EMBL/GenBank/DDBJ databases">
        <authorList>
            <person name="Corre E."/>
            <person name="Pelletier E."/>
            <person name="Niang G."/>
            <person name="Scheremetjew M."/>
            <person name="Finn R."/>
            <person name="Kale V."/>
            <person name="Holt S."/>
            <person name="Cochrane G."/>
            <person name="Meng A."/>
            <person name="Brown T."/>
            <person name="Cohen L."/>
        </authorList>
    </citation>
    <scope>NUCLEOTIDE SEQUENCE</scope>
    <source>
        <strain evidence="3">CCMP2058</strain>
    </source>
</reference>
<dbReference type="SMART" id="SM00240">
    <property type="entry name" value="FHA"/>
    <property type="match status" value="1"/>
</dbReference>
<dbReference type="PANTHER" id="PTHR21712:SF29">
    <property type="entry name" value="PRE-RRNA-PROCESSING PROTEIN FHL1"/>
    <property type="match status" value="1"/>
</dbReference>
<dbReference type="GO" id="GO:0043565">
    <property type="term" value="F:sequence-specific DNA binding"/>
    <property type="evidence" value="ECO:0007669"/>
    <property type="project" value="TreeGrafter"/>
</dbReference>
<dbReference type="InterPro" id="IPR000253">
    <property type="entry name" value="FHA_dom"/>
</dbReference>
<evidence type="ECO:0000256" key="1">
    <source>
        <dbReference type="ARBA" id="ARBA00023242"/>
    </source>
</evidence>
<evidence type="ECO:0000313" key="3">
    <source>
        <dbReference type="EMBL" id="CAD8465163.1"/>
    </source>
</evidence>
<dbReference type="SUPFAM" id="SSF49879">
    <property type="entry name" value="SMAD/FHA domain"/>
    <property type="match status" value="1"/>
</dbReference>
<dbReference type="AlphaFoldDB" id="A0A7S0H4H5"/>
<name>A0A7S0H4H5_9EUKA</name>
<organism evidence="3">
    <name type="scientific">Amorphochlora amoebiformis</name>
    <dbReference type="NCBI Taxonomy" id="1561963"/>
    <lineage>
        <taxon>Eukaryota</taxon>
        <taxon>Sar</taxon>
        <taxon>Rhizaria</taxon>
        <taxon>Cercozoa</taxon>
        <taxon>Chlorarachniophyceae</taxon>
        <taxon>Amorphochlora</taxon>
    </lineage>
</organism>
<keyword evidence="1" id="KW-0539">Nucleus</keyword>
<dbReference type="PROSITE" id="PS50006">
    <property type="entry name" value="FHA_DOMAIN"/>
    <property type="match status" value="1"/>
</dbReference>
<dbReference type="Pfam" id="PF00498">
    <property type="entry name" value="FHA"/>
    <property type="match status" value="1"/>
</dbReference>
<dbReference type="InterPro" id="IPR008984">
    <property type="entry name" value="SMAD_FHA_dom_sf"/>
</dbReference>
<dbReference type="Gene3D" id="2.60.200.20">
    <property type="match status" value="1"/>
</dbReference>
<gene>
    <name evidence="3" type="ORF">LAMO00422_LOCUS24131</name>
</gene>
<proteinExistence type="predicted"/>
<dbReference type="CDD" id="cd22701">
    <property type="entry name" value="FHA_FKH1-like"/>
    <property type="match status" value="1"/>
</dbReference>
<dbReference type="GO" id="GO:0060962">
    <property type="term" value="P:regulation of ribosomal protein gene transcription by RNA polymerase II"/>
    <property type="evidence" value="ECO:0007669"/>
    <property type="project" value="InterPro"/>
</dbReference>
<protein>
    <recommendedName>
        <fullName evidence="2">FHA domain-containing protein</fullName>
    </recommendedName>
</protein>
<evidence type="ECO:0000259" key="2">
    <source>
        <dbReference type="PROSITE" id="PS50006"/>
    </source>
</evidence>
<dbReference type="PANTHER" id="PTHR21712">
    <property type="entry name" value="PRE-RRNA-PROCESSING PROTEIN FHL1"/>
    <property type="match status" value="1"/>
</dbReference>
<dbReference type="InterPro" id="IPR045178">
    <property type="entry name" value="Fhl1/FHA1"/>
</dbReference>
<sequence>MAADLEGYAKLVGEKFQYYVAKTTFILGRKAKKEHKLADNEEFFCISEQKNISRKHAIVTWDPKTKGWYLECRGKNGLHVNGKLVMPDNRKARLSDKAQIKISGVTVYFLLPKLK</sequence>